<evidence type="ECO:0008006" key="4">
    <source>
        <dbReference type="Google" id="ProtNLM"/>
    </source>
</evidence>
<keyword evidence="3" id="KW-1185">Reference proteome</keyword>
<feature type="transmembrane region" description="Helical" evidence="1">
    <location>
        <begin position="57"/>
        <end position="78"/>
    </location>
</feature>
<sequence length="192" mass="20428">MNRKTSRGNRWGLALIGSVLFVLGGLVAARGLGGFGSAQTPIVDGGVRQFFAGSGPAIWWVVAIVAIVVALLALRWLLVQTRREVTHRPIRLERSPTGFSEVSADGVADAVAADVASSPAVLSADAGVADSHYPPEVRLRVVADERAPIGELRWHLSAIALQHLRDALNSDHVHAVARVSLEPPPASHRMVH</sequence>
<organism evidence="2 3">
    <name type="scientific">Nonomuraea wenchangensis</name>
    <dbReference type="NCBI Taxonomy" id="568860"/>
    <lineage>
        <taxon>Bacteria</taxon>
        <taxon>Bacillati</taxon>
        <taxon>Actinomycetota</taxon>
        <taxon>Actinomycetes</taxon>
        <taxon>Streptosporangiales</taxon>
        <taxon>Streptosporangiaceae</taxon>
        <taxon>Nonomuraea</taxon>
    </lineage>
</organism>
<dbReference type="Proteomes" id="UP000199361">
    <property type="component" value="Unassembled WGS sequence"/>
</dbReference>
<gene>
    <name evidence="2" type="ORF">SAMN05421811_104571</name>
</gene>
<accession>A0A1I0I0M3</accession>
<keyword evidence="1" id="KW-0812">Transmembrane</keyword>
<proteinExistence type="predicted"/>
<reference evidence="2 3" key="1">
    <citation type="submission" date="2016-10" db="EMBL/GenBank/DDBJ databases">
        <authorList>
            <person name="de Groot N.N."/>
        </authorList>
    </citation>
    <scope>NUCLEOTIDE SEQUENCE [LARGE SCALE GENOMIC DNA]</scope>
    <source>
        <strain evidence="2 3">CGMCC 4.5598</strain>
    </source>
</reference>
<dbReference type="RefSeq" id="WP_091081668.1">
    <property type="nucleotide sequence ID" value="NZ_FOHX01000004.1"/>
</dbReference>
<dbReference type="STRING" id="568860.SAMN05421811_104571"/>
<evidence type="ECO:0000256" key="1">
    <source>
        <dbReference type="SAM" id="Phobius"/>
    </source>
</evidence>
<evidence type="ECO:0000313" key="2">
    <source>
        <dbReference type="EMBL" id="SET89179.1"/>
    </source>
</evidence>
<dbReference type="EMBL" id="FOHX01000004">
    <property type="protein sequence ID" value="SET89179.1"/>
    <property type="molecule type" value="Genomic_DNA"/>
</dbReference>
<dbReference type="AlphaFoldDB" id="A0A1I0I0M3"/>
<keyword evidence="1" id="KW-1133">Transmembrane helix</keyword>
<evidence type="ECO:0000313" key="3">
    <source>
        <dbReference type="Proteomes" id="UP000199361"/>
    </source>
</evidence>
<dbReference type="OrthoDB" id="3534889at2"/>
<keyword evidence="1" id="KW-0472">Membrane</keyword>
<name>A0A1I0I0M3_9ACTN</name>
<protein>
    <recommendedName>
        <fullName evidence="4">Alkaline shock response membrane anchor protein AmaP</fullName>
    </recommendedName>
</protein>